<dbReference type="SUPFAM" id="SSF103642">
    <property type="entry name" value="Sec-C motif"/>
    <property type="match status" value="1"/>
</dbReference>
<dbReference type="Proteomes" id="UP000630528">
    <property type="component" value="Unassembled WGS sequence"/>
</dbReference>
<keyword evidence="2" id="KW-1185">Reference proteome</keyword>
<comment type="caution">
    <text evidence="1">The sequence shown here is derived from an EMBL/GenBank/DDBJ whole genome shotgun (WGS) entry which is preliminary data.</text>
</comment>
<dbReference type="InterPro" id="IPR004027">
    <property type="entry name" value="SEC_C_motif"/>
</dbReference>
<gene>
    <name evidence="1" type="ORF">JJB11_12130</name>
</gene>
<dbReference type="Pfam" id="PF02810">
    <property type="entry name" value="SEC-C"/>
    <property type="match status" value="1"/>
</dbReference>
<name>A0A934TSQ1_9BURK</name>
<dbReference type="AlphaFoldDB" id="A0A934TSQ1"/>
<evidence type="ECO:0000313" key="1">
    <source>
        <dbReference type="EMBL" id="MBK6006839.1"/>
    </source>
</evidence>
<reference evidence="1" key="2">
    <citation type="submission" date="2021-01" db="EMBL/GenBank/DDBJ databases">
        <authorList>
            <person name="Kang M."/>
        </authorList>
    </citation>
    <scope>NUCLEOTIDE SEQUENCE</scope>
    <source>
        <strain evidence="1">KACC 17527</strain>
    </source>
</reference>
<reference evidence="1" key="1">
    <citation type="journal article" date="2012" name="J. Microbiol. Biotechnol.">
        <title>Ramlibacter ginsenosidimutans sp. nov., with ginsenoside-converting activity.</title>
        <authorList>
            <person name="Wang L."/>
            <person name="An D.S."/>
            <person name="Kim S.G."/>
            <person name="Jin F.X."/>
            <person name="Kim S.C."/>
            <person name="Lee S.T."/>
            <person name="Im W.T."/>
        </authorList>
    </citation>
    <scope>NUCLEOTIDE SEQUENCE</scope>
    <source>
        <strain evidence="1">KACC 17527</strain>
    </source>
</reference>
<accession>A0A934TSQ1</accession>
<evidence type="ECO:0000313" key="2">
    <source>
        <dbReference type="Proteomes" id="UP000630528"/>
    </source>
</evidence>
<dbReference type="Gene3D" id="3.10.450.50">
    <property type="match status" value="1"/>
</dbReference>
<dbReference type="EMBL" id="JAEPWM010000004">
    <property type="protein sequence ID" value="MBK6006839.1"/>
    <property type="molecule type" value="Genomic_DNA"/>
</dbReference>
<proteinExistence type="predicted"/>
<protein>
    <submittedName>
        <fullName evidence="1">SEC-C domain-containing protein</fullName>
    </submittedName>
</protein>
<sequence length="545" mass="61763">MQPQSKRIGRNDPCPCGSGTRYKHCHGRLDQPSVAVRPLPPDMGQTITRRHVAEERRVASQGRGRSINTAELYGYRGVSVGNAVLLGVWRTFHEFLWSYLWHCFGGEWREAEEKKPEPERHVLLRWESLWVEQMSAGSAEPRKTRYTDMTGAGVALQTLAYNLYLLKHNAELQRRLIDRLKHRDQFNGAYYEAMVASWCILAGFKLTLLDEVSGKSRNCEFNATAPSGRVFAVEAKARQPGKAHTDVGNQLVDALRKHTEHERIVFIELSSEDIPSKQLVEEVSKAIRGREALTLGGKPAPAAYVCVTNHPYHQTLTGTAIKRLMVAEGFKVPDFGTTWFPTLIEQFKAEQRHAEVLALRDAFKNYQVPATFDGEVPEVAFGQIERRWLIGEQYDLNRFGLDCTGLLEFAYVDEESAVVELRFRLREGDERVFQDSLSAMELAAYRHHPQSFFGALIDLPPEVDTPFDLFKAVYNDCKMTRSQILEFCAAAPDLARLGELPEEELRLEFCDRYTRWLMHNGFLDAETDAGDAEEAPPSDGARPVA</sequence>
<organism evidence="1 2">
    <name type="scientific">Ramlibacter ginsenosidimutans</name>
    <dbReference type="NCBI Taxonomy" id="502333"/>
    <lineage>
        <taxon>Bacteria</taxon>
        <taxon>Pseudomonadati</taxon>
        <taxon>Pseudomonadota</taxon>
        <taxon>Betaproteobacteria</taxon>
        <taxon>Burkholderiales</taxon>
        <taxon>Comamonadaceae</taxon>
        <taxon>Ramlibacter</taxon>
    </lineage>
</organism>